<dbReference type="HOGENOM" id="CLU_1763185_0_0_1"/>
<reference evidence="2" key="2">
    <citation type="submission" date="2015-01" db="EMBL/GenBank/DDBJ databases">
        <title>Evolutionary Origins and Diversification of the Mycorrhizal Mutualists.</title>
        <authorList>
            <consortium name="DOE Joint Genome Institute"/>
            <consortium name="Mycorrhizal Genomics Consortium"/>
            <person name="Kohler A."/>
            <person name="Kuo A."/>
            <person name="Nagy L.G."/>
            <person name="Floudas D."/>
            <person name="Copeland A."/>
            <person name="Barry K.W."/>
            <person name="Cichocki N."/>
            <person name="Veneault-Fourrey C."/>
            <person name="LaButti K."/>
            <person name="Lindquist E.A."/>
            <person name="Lipzen A."/>
            <person name="Lundell T."/>
            <person name="Morin E."/>
            <person name="Murat C."/>
            <person name="Riley R."/>
            <person name="Ohm R."/>
            <person name="Sun H."/>
            <person name="Tunlid A."/>
            <person name="Henrissat B."/>
            <person name="Grigoriev I.V."/>
            <person name="Hibbett D.S."/>
            <person name="Martin F."/>
        </authorList>
    </citation>
    <scope>NUCLEOTIDE SEQUENCE [LARGE SCALE GENOMIC DNA]</scope>
    <source>
        <strain evidence="2">LaAM-08-1</strain>
    </source>
</reference>
<proteinExistence type="predicted"/>
<dbReference type="Gene3D" id="2.40.70.10">
    <property type="entry name" value="Acid Proteases"/>
    <property type="match status" value="1"/>
</dbReference>
<protein>
    <submittedName>
        <fullName evidence="1">Unplaced genomic scaffold K443scaffold_77, whole genome shotgun sequence</fullName>
    </submittedName>
</protein>
<name>A0A0C9X7R4_9AGAR</name>
<evidence type="ECO:0000313" key="1">
    <source>
        <dbReference type="EMBL" id="KIK01091.1"/>
    </source>
</evidence>
<dbReference type="InterPro" id="IPR021109">
    <property type="entry name" value="Peptidase_aspartic_dom_sf"/>
</dbReference>
<dbReference type="Proteomes" id="UP000054477">
    <property type="component" value="Unassembled WGS sequence"/>
</dbReference>
<sequence>MPRLSSPSVTLRSVSLTPRSVLAGRRCKCVFSMVGITVQVRILFPSGSFTRALIDNGAHFVSIRPELAAKLGLKVYHLHKPESSKKQQQKKTELYHYVKLSLALLDLHWTSRTVRTLATPGLCTPIILGLPWLSHNSIITDHAARRCI</sequence>
<dbReference type="OrthoDB" id="2369050at2759"/>
<dbReference type="CDD" id="cd00303">
    <property type="entry name" value="retropepsin_like"/>
    <property type="match status" value="1"/>
</dbReference>
<evidence type="ECO:0000313" key="2">
    <source>
        <dbReference type="Proteomes" id="UP000054477"/>
    </source>
</evidence>
<dbReference type="AlphaFoldDB" id="A0A0C9X7R4"/>
<accession>A0A0C9X7R4</accession>
<feature type="non-terminal residue" evidence="1">
    <location>
        <position position="148"/>
    </location>
</feature>
<reference evidence="1 2" key="1">
    <citation type="submission" date="2014-04" db="EMBL/GenBank/DDBJ databases">
        <authorList>
            <consortium name="DOE Joint Genome Institute"/>
            <person name="Kuo A."/>
            <person name="Kohler A."/>
            <person name="Nagy L.G."/>
            <person name="Floudas D."/>
            <person name="Copeland A."/>
            <person name="Barry K.W."/>
            <person name="Cichocki N."/>
            <person name="Veneault-Fourrey C."/>
            <person name="LaButti K."/>
            <person name="Lindquist E.A."/>
            <person name="Lipzen A."/>
            <person name="Lundell T."/>
            <person name="Morin E."/>
            <person name="Murat C."/>
            <person name="Sun H."/>
            <person name="Tunlid A."/>
            <person name="Henrissat B."/>
            <person name="Grigoriev I.V."/>
            <person name="Hibbett D.S."/>
            <person name="Martin F."/>
            <person name="Nordberg H.P."/>
            <person name="Cantor M.N."/>
            <person name="Hua S.X."/>
        </authorList>
    </citation>
    <scope>NUCLEOTIDE SEQUENCE [LARGE SCALE GENOMIC DNA]</scope>
    <source>
        <strain evidence="1 2">LaAM-08-1</strain>
    </source>
</reference>
<gene>
    <name evidence="1" type="ORF">K443DRAFT_678677</name>
</gene>
<dbReference type="EMBL" id="KN838612">
    <property type="protein sequence ID" value="KIK01091.1"/>
    <property type="molecule type" value="Genomic_DNA"/>
</dbReference>
<organism evidence="1 2">
    <name type="scientific">Laccaria amethystina LaAM-08-1</name>
    <dbReference type="NCBI Taxonomy" id="1095629"/>
    <lineage>
        <taxon>Eukaryota</taxon>
        <taxon>Fungi</taxon>
        <taxon>Dikarya</taxon>
        <taxon>Basidiomycota</taxon>
        <taxon>Agaricomycotina</taxon>
        <taxon>Agaricomycetes</taxon>
        <taxon>Agaricomycetidae</taxon>
        <taxon>Agaricales</taxon>
        <taxon>Agaricineae</taxon>
        <taxon>Hydnangiaceae</taxon>
        <taxon>Laccaria</taxon>
    </lineage>
</organism>
<dbReference type="STRING" id="1095629.A0A0C9X7R4"/>
<keyword evidence="2" id="KW-1185">Reference proteome</keyword>
<dbReference type="Pfam" id="PF13650">
    <property type="entry name" value="Asp_protease_2"/>
    <property type="match status" value="1"/>
</dbReference>